<keyword evidence="4" id="KW-1185">Reference proteome</keyword>
<dbReference type="EMBL" id="DS113507">
    <property type="protein sequence ID" value="EAY03357.1"/>
    <property type="molecule type" value="Genomic_DNA"/>
</dbReference>
<dbReference type="STRING" id="5722.A2EVH1"/>
<dbReference type="PANTHER" id="PTHR11089:SF30">
    <property type="entry name" value="GUANINE NUCLEOTIDE-BINDING PROTEIN-LIKE 3 HOMOLOG"/>
    <property type="match status" value="1"/>
</dbReference>
<evidence type="ECO:0000313" key="4">
    <source>
        <dbReference type="Proteomes" id="UP000001542"/>
    </source>
</evidence>
<dbReference type="AlphaFoldDB" id="A2EVH1"/>
<dbReference type="InterPro" id="IPR027417">
    <property type="entry name" value="P-loop_NTPase"/>
</dbReference>
<dbReference type="VEuPathDB" id="TrichDB:TVAG_398820"/>
<protein>
    <submittedName>
        <fullName evidence="3">Uncharacterized protein</fullName>
    </submittedName>
</protein>
<organism evidence="3 4">
    <name type="scientific">Trichomonas vaginalis (strain ATCC PRA-98 / G3)</name>
    <dbReference type="NCBI Taxonomy" id="412133"/>
    <lineage>
        <taxon>Eukaryota</taxon>
        <taxon>Metamonada</taxon>
        <taxon>Parabasalia</taxon>
        <taxon>Trichomonadida</taxon>
        <taxon>Trichomonadidae</taxon>
        <taxon>Trichomonas</taxon>
    </lineage>
</organism>
<reference evidence="3" key="1">
    <citation type="submission" date="2006-10" db="EMBL/GenBank/DDBJ databases">
        <authorList>
            <person name="Amadeo P."/>
            <person name="Zhao Q."/>
            <person name="Wortman J."/>
            <person name="Fraser-Liggett C."/>
            <person name="Carlton J."/>
        </authorList>
    </citation>
    <scope>NUCLEOTIDE SEQUENCE</scope>
    <source>
        <strain evidence="3">G3</strain>
    </source>
</reference>
<dbReference type="GO" id="GO:0005525">
    <property type="term" value="F:GTP binding"/>
    <property type="evidence" value="ECO:0007669"/>
    <property type="project" value="UniProtKB-KW"/>
</dbReference>
<dbReference type="eggNOG" id="KOG2423">
    <property type="taxonomic scope" value="Eukaryota"/>
</dbReference>
<proteinExistence type="predicted"/>
<dbReference type="InterPro" id="IPR050755">
    <property type="entry name" value="TRAFAC_YlqF/YawG_RiboMat"/>
</dbReference>
<gene>
    <name evidence="3" type="ORF">TVAG_398820</name>
</gene>
<dbReference type="SUPFAM" id="SSF52540">
    <property type="entry name" value="P-loop containing nucleoside triphosphate hydrolases"/>
    <property type="match status" value="1"/>
</dbReference>
<evidence type="ECO:0000256" key="2">
    <source>
        <dbReference type="ARBA" id="ARBA00023134"/>
    </source>
</evidence>
<dbReference type="Gene3D" id="3.40.50.300">
    <property type="entry name" value="P-loop containing nucleotide triphosphate hydrolases"/>
    <property type="match status" value="1"/>
</dbReference>
<sequence length="379" mass="42092">MGAVIRKKAKAKRAREAKLAKTKQYPKRSKKMLVAPKTMPNREEIEASIHAGSQFINEVFKPISQKVQTEKVKYSDQMDELHHQIIEQYKQRVEEAKNSYSTMLSSVDEADAFIEVLDARDPQACRYPEFENSVAEKKKPLMIVLNKCDLVPRDIVYSWIAELNKTAPTAGICALAAEPAQACISALIAQVANGASKIAVIGIPKVGKSKICELSQSLIELPSIAFAETTSDLCLLDAAVWQDPMNIFATEVVSRAVQTEGQPDIFTIYEVDAGIEDPAQFIDALCDNYKMRPKAASKKFIETLVSGTQRWFTVPPADVPPTPNPVQEAALELSIPMDLSTTKYVQFHPGDNITVNTELLNEQFAEEEEGDEEEEAKQE</sequence>
<dbReference type="KEGG" id="tva:4761202"/>
<accession>A2EVH1</accession>
<evidence type="ECO:0000256" key="1">
    <source>
        <dbReference type="ARBA" id="ARBA00022741"/>
    </source>
</evidence>
<dbReference type="OrthoDB" id="10266128at2759"/>
<dbReference type="Proteomes" id="UP000001542">
    <property type="component" value="Unassembled WGS sequence"/>
</dbReference>
<dbReference type="CDD" id="cd00882">
    <property type="entry name" value="Ras_like_GTPase"/>
    <property type="match status" value="1"/>
</dbReference>
<keyword evidence="2" id="KW-0342">GTP-binding</keyword>
<evidence type="ECO:0000313" key="3">
    <source>
        <dbReference type="EMBL" id="EAY03357.1"/>
    </source>
</evidence>
<dbReference type="PANTHER" id="PTHR11089">
    <property type="entry name" value="GTP-BINDING PROTEIN-RELATED"/>
    <property type="match status" value="1"/>
</dbReference>
<name>A2EVH1_TRIV3</name>
<dbReference type="GO" id="GO:0005730">
    <property type="term" value="C:nucleolus"/>
    <property type="evidence" value="ECO:0000318"/>
    <property type="project" value="GO_Central"/>
</dbReference>
<dbReference type="VEuPathDB" id="TrichDB:TVAGG3_0526740"/>
<dbReference type="InParanoid" id="A2EVH1"/>
<reference evidence="3" key="2">
    <citation type="journal article" date="2007" name="Science">
        <title>Draft genome sequence of the sexually transmitted pathogen Trichomonas vaginalis.</title>
        <authorList>
            <person name="Carlton J.M."/>
            <person name="Hirt R.P."/>
            <person name="Silva J.C."/>
            <person name="Delcher A.L."/>
            <person name="Schatz M."/>
            <person name="Zhao Q."/>
            <person name="Wortman J.R."/>
            <person name="Bidwell S.L."/>
            <person name="Alsmark U.C.M."/>
            <person name="Besteiro S."/>
            <person name="Sicheritz-Ponten T."/>
            <person name="Noel C.J."/>
            <person name="Dacks J.B."/>
            <person name="Foster P.G."/>
            <person name="Simillion C."/>
            <person name="Van de Peer Y."/>
            <person name="Miranda-Saavedra D."/>
            <person name="Barton G.J."/>
            <person name="Westrop G.D."/>
            <person name="Mueller S."/>
            <person name="Dessi D."/>
            <person name="Fiori P.L."/>
            <person name="Ren Q."/>
            <person name="Paulsen I."/>
            <person name="Zhang H."/>
            <person name="Bastida-Corcuera F.D."/>
            <person name="Simoes-Barbosa A."/>
            <person name="Brown M.T."/>
            <person name="Hayes R.D."/>
            <person name="Mukherjee M."/>
            <person name="Okumura C.Y."/>
            <person name="Schneider R."/>
            <person name="Smith A.J."/>
            <person name="Vanacova S."/>
            <person name="Villalvazo M."/>
            <person name="Haas B.J."/>
            <person name="Pertea M."/>
            <person name="Feldblyum T.V."/>
            <person name="Utterback T.R."/>
            <person name="Shu C.L."/>
            <person name="Osoegawa K."/>
            <person name="de Jong P.J."/>
            <person name="Hrdy I."/>
            <person name="Horvathova L."/>
            <person name="Zubacova Z."/>
            <person name="Dolezal P."/>
            <person name="Malik S.B."/>
            <person name="Logsdon J.M. Jr."/>
            <person name="Henze K."/>
            <person name="Gupta A."/>
            <person name="Wang C.C."/>
            <person name="Dunne R.L."/>
            <person name="Upcroft J.A."/>
            <person name="Upcroft P."/>
            <person name="White O."/>
            <person name="Salzberg S.L."/>
            <person name="Tang P."/>
            <person name="Chiu C.-H."/>
            <person name="Lee Y.-S."/>
            <person name="Embley T.M."/>
            <person name="Coombs G.H."/>
            <person name="Mottram J.C."/>
            <person name="Tachezy J."/>
            <person name="Fraser-Liggett C.M."/>
            <person name="Johnson P.J."/>
        </authorList>
    </citation>
    <scope>NUCLEOTIDE SEQUENCE [LARGE SCALE GENOMIC DNA]</scope>
    <source>
        <strain evidence="3">G3</strain>
    </source>
</reference>
<keyword evidence="1" id="KW-0547">Nucleotide-binding</keyword>